<dbReference type="InterPro" id="IPR055247">
    <property type="entry name" value="InsJ-like_HTH"/>
</dbReference>
<keyword evidence="2" id="KW-0175">Coiled coil</keyword>
<accession>A0A0R1P5K5</accession>
<organism evidence="4 5">
    <name type="scientific">Limosilactobacillus frumenti DSM 13145</name>
    <dbReference type="NCBI Taxonomy" id="1423746"/>
    <lineage>
        <taxon>Bacteria</taxon>
        <taxon>Bacillati</taxon>
        <taxon>Bacillota</taxon>
        <taxon>Bacilli</taxon>
        <taxon>Lactobacillales</taxon>
        <taxon>Lactobacillaceae</taxon>
        <taxon>Limosilactobacillus</taxon>
    </lineage>
</organism>
<dbReference type="InterPro" id="IPR036388">
    <property type="entry name" value="WH-like_DNA-bd_sf"/>
</dbReference>
<dbReference type="Pfam" id="PF13518">
    <property type="entry name" value="HTH_28"/>
    <property type="match status" value="2"/>
</dbReference>
<protein>
    <submittedName>
        <fullName evidence="4">Transposase</fullName>
    </submittedName>
</protein>
<dbReference type="Gene3D" id="1.10.10.10">
    <property type="entry name" value="Winged helix-like DNA-binding domain superfamily/Winged helix DNA-binding domain"/>
    <property type="match status" value="1"/>
</dbReference>
<proteinExistence type="inferred from homology"/>
<feature type="domain" description="Insertion element IS150 protein InsJ-like helix-turn-helix" evidence="3">
    <location>
        <begin position="9"/>
        <end position="53"/>
    </location>
</feature>
<dbReference type="InterPro" id="IPR052057">
    <property type="entry name" value="IS150/IS1296_orfA-like"/>
</dbReference>
<dbReference type="EMBL" id="AZER01000014">
    <property type="protein sequence ID" value="KRL27695.1"/>
    <property type="molecule type" value="Genomic_DNA"/>
</dbReference>
<dbReference type="OrthoDB" id="2325011at2"/>
<reference evidence="4 5" key="1">
    <citation type="journal article" date="2015" name="Genome Announc.">
        <title>Expanding the biotechnology potential of lactobacilli through comparative genomics of 213 strains and associated genera.</title>
        <authorList>
            <person name="Sun Z."/>
            <person name="Harris H.M."/>
            <person name="McCann A."/>
            <person name="Guo C."/>
            <person name="Argimon S."/>
            <person name="Zhang W."/>
            <person name="Yang X."/>
            <person name="Jeffery I.B."/>
            <person name="Cooney J.C."/>
            <person name="Kagawa T.F."/>
            <person name="Liu W."/>
            <person name="Song Y."/>
            <person name="Salvetti E."/>
            <person name="Wrobel A."/>
            <person name="Rasinkangas P."/>
            <person name="Parkhill J."/>
            <person name="Rea M.C."/>
            <person name="O'Sullivan O."/>
            <person name="Ritari J."/>
            <person name="Douillard F.P."/>
            <person name="Paul Ross R."/>
            <person name="Yang R."/>
            <person name="Briner A.E."/>
            <person name="Felis G.E."/>
            <person name="de Vos W.M."/>
            <person name="Barrangou R."/>
            <person name="Klaenhammer T.R."/>
            <person name="Caufield P.W."/>
            <person name="Cui Y."/>
            <person name="Zhang H."/>
            <person name="O'Toole P.W."/>
        </authorList>
    </citation>
    <scope>NUCLEOTIDE SEQUENCE [LARGE SCALE GENOMIC DNA]</scope>
    <source>
        <strain evidence="4 5">DSM 13145</strain>
    </source>
</reference>
<name>A0A0R1P5K5_9LACO</name>
<dbReference type="GO" id="GO:0043565">
    <property type="term" value="F:sequence-specific DNA binding"/>
    <property type="evidence" value="ECO:0007669"/>
    <property type="project" value="InterPro"/>
</dbReference>
<dbReference type="PATRIC" id="fig|1423746.3.peg.443"/>
<dbReference type="STRING" id="1423746.FD27_GL000435"/>
<dbReference type="PANTHER" id="PTHR33795:SF1">
    <property type="entry name" value="INSERTION ELEMENT IS150 PROTEIN INSJ"/>
    <property type="match status" value="1"/>
</dbReference>
<evidence type="ECO:0000313" key="4">
    <source>
        <dbReference type="EMBL" id="KRL27695.1"/>
    </source>
</evidence>
<evidence type="ECO:0000313" key="5">
    <source>
        <dbReference type="Proteomes" id="UP000051445"/>
    </source>
</evidence>
<evidence type="ECO:0000256" key="1">
    <source>
        <dbReference type="ARBA" id="ARBA00038232"/>
    </source>
</evidence>
<feature type="domain" description="Insertion element IS150 protein InsJ-like helix-turn-helix" evidence="3">
    <location>
        <begin position="65"/>
        <end position="118"/>
    </location>
</feature>
<comment type="caution">
    <text evidence="4">The sequence shown here is derived from an EMBL/GenBank/DDBJ whole genome shotgun (WGS) entry which is preliminary data.</text>
</comment>
<sequence>MTKFNFDTKLKAVQLYLAGVGSTTVARQLGIKNDDNVRMWIARYRKYGAKGLELRQPKYDYSGEFKLSVLNWKKQHKASYSQAALHFDISNTGTIANWQKKFDQGGTQALFTRRGRARHMNTNHNRQASKQLSELQRLKAENRALKVENEY</sequence>
<gene>
    <name evidence="4" type="ORF">FD27_GL000435</name>
</gene>
<evidence type="ECO:0000259" key="3">
    <source>
        <dbReference type="Pfam" id="PF13518"/>
    </source>
</evidence>
<dbReference type="InterPro" id="IPR010921">
    <property type="entry name" value="Trp_repressor/repl_initiator"/>
</dbReference>
<dbReference type="Proteomes" id="UP000051445">
    <property type="component" value="Unassembled WGS sequence"/>
</dbReference>
<evidence type="ECO:0000256" key="2">
    <source>
        <dbReference type="SAM" id="Coils"/>
    </source>
</evidence>
<comment type="similarity">
    <text evidence="1">Belongs to the IS150/IS1296 orfA family.</text>
</comment>
<dbReference type="AlphaFoldDB" id="A0A0R1P5K5"/>
<keyword evidence="5" id="KW-1185">Reference proteome</keyword>
<dbReference type="SUPFAM" id="SSF48295">
    <property type="entry name" value="TrpR-like"/>
    <property type="match status" value="1"/>
</dbReference>
<feature type="coiled-coil region" evidence="2">
    <location>
        <begin position="121"/>
        <end position="148"/>
    </location>
</feature>
<dbReference type="RefSeq" id="WP_057749489.1">
    <property type="nucleotide sequence ID" value="NZ_AZER01000014.1"/>
</dbReference>
<dbReference type="PANTHER" id="PTHR33795">
    <property type="entry name" value="INSERTION ELEMENT IS150 PROTEIN INSJ"/>
    <property type="match status" value="1"/>
</dbReference>